<dbReference type="Pfam" id="PF02538">
    <property type="entry name" value="Hydantoinase_B"/>
    <property type="match status" value="1"/>
</dbReference>
<sequence length="498" mass="54107">MKWEIIEKATTFIAEEMGVLLKRASLSPNIRERMDHSCAIVDKQGRIVAQAEHIPVHLGSFKIAVKNVLPYVSSDTLIFNDPYISGTHLNDIGVITPVYYRGSLVAYVINKAHHVDVGGPAPGSINPNASTLYEEGVIIPPLPLGREVLEIIRENFKTPEVSIGDLNAQVSANKLAVKRLTELFDKYGVENVTDAWERSIEHTRSLLPKWDEGTYEAEDYLEWKGSLVNIRLRLTVSDYKIIADFSGTHPQVEGPINAVLGVTYSSVSFAIRSAINKEIPTNEGFYSFIEVKADEGLLVNPKKPAAVGGGNVETSQRIADVTFLALSKFLPVPAAGSGTMMNVMMGGVNKGRYWAYYETIGGGSGARPNSDGVSGVHVNMTNTMNTPIEVAESSYPILFTSYRVREGSGGKGKFRGGDGLVRGFIALDKLRLSILADRFVLGPWGLNGGERGKTGCVIIKRKSGKIEVMPSKFSTELEEGDEVIIETPGGGGYGRPQS</sequence>
<feature type="domain" description="Hydantoinase B/oxoprolinase" evidence="1">
    <location>
        <begin position="2"/>
        <end position="496"/>
    </location>
</feature>
<dbReference type="EMBL" id="AP024597">
    <property type="protein sequence ID" value="BCU70349.1"/>
    <property type="molecule type" value="Genomic_DNA"/>
</dbReference>
<dbReference type="RefSeq" id="WP_221286913.1">
    <property type="nucleotide sequence ID" value="NZ_AP024597.1"/>
</dbReference>
<dbReference type="GO" id="GO:0017168">
    <property type="term" value="F:5-oxoprolinase (ATP-hydrolyzing) activity"/>
    <property type="evidence" value="ECO:0007669"/>
    <property type="project" value="TreeGrafter"/>
</dbReference>
<gene>
    <name evidence="2" type="ORF">KN1_16460</name>
</gene>
<dbReference type="GeneID" id="66163364"/>
<accession>A0A8D5ZI69</accession>
<dbReference type="Proteomes" id="UP000825123">
    <property type="component" value="Chromosome"/>
</dbReference>
<dbReference type="InterPro" id="IPR003692">
    <property type="entry name" value="Hydantoinase_B"/>
</dbReference>
<reference evidence="2 3" key="1">
    <citation type="submission" date="2021-04" db="EMBL/GenBank/DDBJ databases">
        <title>Complete genome sequence of Stygiolobus sp. KN-1.</title>
        <authorList>
            <person name="Nakamura K."/>
            <person name="Sakai H."/>
            <person name="Kurosawa N."/>
        </authorList>
    </citation>
    <scope>NUCLEOTIDE SEQUENCE [LARGE SCALE GENOMIC DNA]</scope>
    <source>
        <strain evidence="2 3">KN-1</strain>
    </source>
</reference>
<dbReference type="PANTHER" id="PTHR11365">
    <property type="entry name" value="5-OXOPROLINASE RELATED"/>
    <property type="match status" value="1"/>
</dbReference>
<organism evidence="2 3">
    <name type="scientific">Stygiolobus caldivivus</name>
    <dbReference type="NCBI Taxonomy" id="2824673"/>
    <lineage>
        <taxon>Archaea</taxon>
        <taxon>Thermoproteota</taxon>
        <taxon>Thermoprotei</taxon>
        <taxon>Sulfolobales</taxon>
        <taxon>Sulfolobaceae</taxon>
        <taxon>Stygiolobus</taxon>
    </lineage>
</organism>
<dbReference type="PANTHER" id="PTHR11365:SF23">
    <property type="entry name" value="HYPOTHETICAL 5-OXOPROLINASE (EUROFUNG)-RELATED"/>
    <property type="match status" value="1"/>
</dbReference>
<dbReference type="GO" id="GO:0006749">
    <property type="term" value="P:glutathione metabolic process"/>
    <property type="evidence" value="ECO:0007669"/>
    <property type="project" value="TreeGrafter"/>
</dbReference>
<evidence type="ECO:0000313" key="3">
    <source>
        <dbReference type="Proteomes" id="UP000825123"/>
    </source>
</evidence>
<protein>
    <submittedName>
        <fullName evidence="2">5-oxoprolinase</fullName>
    </submittedName>
</protein>
<proteinExistence type="predicted"/>
<dbReference type="InterPro" id="IPR045079">
    <property type="entry name" value="Oxoprolinase-like"/>
</dbReference>
<dbReference type="KEGG" id="csty:KN1_16460"/>
<keyword evidence="3" id="KW-1185">Reference proteome</keyword>
<name>A0A8D5ZI69_9CREN</name>
<dbReference type="GO" id="GO:0005829">
    <property type="term" value="C:cytosol"/>
    <property type="evidence" value="ECO:0007669"/>
    <property type="project" value="TreeGrafter"/>
</dbReference>
<evidence type="ECO:0000313" key="2">
    <source>
        <dbReference type="EMBL" id="BCU70349.1"/>
    </source>
</evidence>
<evidence type="ECO:0000259" key="1">
    <source>
        <dbReference type="Pfam" id="PF02538"/>
    </source>
</evidence>
<dbReference type="AlphaFoldDB" id="A0A8D5ZI69"/>